<dbReference type="GO" id="GO:0005524">
    <property type="term" value="F:ATP binding"/>
    <property type="evidence" value="ECO:0007669"/>
    <property type="project" value="UniProtKB-KW"/>
</dbReference>
<evidence type="ECO:0000256" key="5">
    <source>
        <dbReference type="ARBA" id="ARBA00023204"/>
    </source>
</evidence>
<dbReference type="GO" id="GO:0008821">
    <property type="term" value="F:crossover junction DNA endonuclease activity"/>
    <property type="evidence" value="ECO:0007669"/>
    <property type="project" value="TreeGrafter"/>
</dbReference>
<comment type="subcellular location">
    <subcellularLocation>
        <location evidence="1">Nucleus</location>
    </subcellularLocation>
</comment>
<sequence>MTDYEFLAESTTTPRVSSISASQALRASLTQLPSASASASAPASVAHSLPTGLDGLDDAISPTPGVSAGIPRGSVTEIYGPPGVGKTAFSLNIAVKVLTAGDDEKVIDTGSPIPKPRVRDLMTDNLKSITTAITAEINTEELESKLNDCTNRFIHIRAHSLPHLLSLFTHPPPTFPPKGTSLIIIDTISAPYQSYFPNATELKSRLGLKPSALHQDQGSGPGPAQAQAHQLQWLLNRKWNVTSDMINRISKLAVSHNIAVILLNQTHTKIKGQPRPTLYPALAGGSWETCVQNRIVLYRDHPPSHLDTDDRGKSVKVRFAEVTKKGGKVVGIRVEGNVFPFVIETGGLHEIRPTIGIDNVQEQRRSPPPPSQLASTSTITVRKRKVDEIADSEDDDEDEFLEVPDDDFQWDGNQDDESLPVDGKDKDNELDNN</sequence>
<evidence type="ECO:0000313" key="9">
    <source>
        <dbReference type="EMBL" id="RAO70020.1"/>
    </source>
</evidence>
<dbReference type="EMBL" id="MIKG01000011">
    <property type="protein sequence ID" value="RAO70020.1"/>
    <property type="molecule type" value="Genomic_DNA"/>
</dbReference>
<dbReference type="Gene3D" id="3.40.50.300">
    <property type="entry name" value="P-loop containing nucleotide triphosphate hydrolases"/>
    <property type="match status" value="1"/>
</dbReference>
<keyword evidence="5" id="KW-0234">DNA repair</keyword>
<gene>
    <name evidence="9" type="ORF">BHQ10_006032</name>
</gene>
<keyword evidence="10" id="KW-1185">Reference proteome</keyword>
<dbReference type="GO" id="GO:0005657">
    <property type="term" value="C:replication fork"/>
    <property type="evidence" value="ECO:0007669"/>
    <property type="project" value="TreeGrafter"/>
</dbReference>
<dbReference type="GeneID" id="63795248"/>
<evidence type="ECO:0000256" key="6">
    <source>
        <dbReference type="ARBA" id="ARBA00023242"/>
    </source>
</evidence>
<dbReference type="GO" id="GO:0007131">
    <property type="term" value="P:reciprocal meiotic recombination"/>
    <property type="evidence" value="ECO:0007669"/>
    <property type="project" value="TreeGrafter"/>
</dbReference>
<dbReference type="GO" id="GO:0000707">
    <property type="term" value="P:meiotic DNA recombinase assembly"/>
    <property type="evidence" value="ECO:0007669"/>
    <property type="project" value="TreeGrafter"/>
</dbReference>
<dbReference type="GO" id="GO:0140664">
    <property type="term" value="F:ATP-dependent DNA damage sensor activity"/>
    <property type="evidence" value="ECO:0007669"/>
    <property type="project" value="InterPro"/>
</dbReference>
<dbReference type="Proteomes" id="UP000249363">
    <property type="component" value="Unassembled WGS sequence"/>
</dbReference>
<evidence type="ECO:0000256" key="2">
    <source>
        <dbReference type="ARBA" id="ARBA00022741"/>
    </source>
</evidence>
<dbReference type="RefSeq" id="XP_040734536.1">
    <property type="nucleotide sequence ID" value="XM_040878574.1"/>
</dbReference>
<dbReference type="SUPFAM" id="SSF52540">
    <property type="entry name" value="P-loop containing nucleoside triphosphate hydrolases"/>
    <property type="match status" value="1"/>
</dbReference>
<evidence type="ECO:0000259" key="8">
    <source>
        <dbReference type="PROSITE" id="PS50162"/>
    </source>
</evidence>
<dbReference type="GO" id="GO:0033065">
    <property type="term" value="C:Rad51C-XRCC3 complex"/>
    <property type="evidence" value="ECO:0007669"/>
    <property type="project" value="TreeGrafter"/>
</dbReference>
<reference evidence="9 10" key="1">
    <citation type="journal article" date="2017" name="Biotechnol. Biofuels">
        <title>Differential beta-glucosidase expression as a function of carbon source availability in Talaromyces amestolkiae: a genomic and proteomic approach.</title>
        <authorList>
            <person name="de Eugenio L.I."/>
            <person name="Mendez-Liter J.A."/>
            <person name="Nieto-Dominguez M."/>
            <person name="Alonso L."/>
            <person name="Gil-Munoz J."/>
            <person name="Barriuso J."/>
            <person name="Prieto A."/>
            <person name="Martinez M.J."/>
        </authorList>
    </citation>
    <scope>NUCLEOTIDE SEQUENCE [LARGE SCALE GENOMIC DNA]</scope>
    <source>
        <strain evidence="9 10">CIB</strain>
    </source>
</reference>
<keyword evidence="3" id="KW-0227">DNA damage</keyword>
<comment type="caution">
    <text evidence="9">The sequence shown here is derived from an EMBL/GenBank/DDBJ whole genome shotgun (WGS) entry which is preliminary data.</text>
</comment>
<dbReference type="InterPro" id="IPR052093">
    <property type="entry name" value="HR_Repair_Mediator"/>
</dbReference>
<evidence type="ECO:0000256" key="3">
    <source>
        <dbReference type="ARBA" id="ARBA00022763"/>
    </source>
</evidence>
<dbReference type="AlphaFoldDB" id="A0A364L2K1"/>
<dbReference type="PROSITE" id="PS50162">
    <property type="entry name" value="RECA_2"/>
    <property type="match status" value="1"/>
</dbReference>
<keyword evidence="6" id="KW-0539">Nucleus</keyword>
<evidence type="ECO:0000313" key="10">
    <source>
        <dbReference type="Proteomes" id="UP000249363"/>
    </source>
</evidence>
<dbReference type="STRING" id="1196081.A0A364L2K1"/>
<feature type="region of interest" description="Disordered" evidence="7">
    <location>
        <begin position="359"/>
        <end position="433"/>
    </location>
</feature>
<dbReference type="PANTHER" id="PTHR46239">
    <property type="entry name" value="DNA REPAIR PROTEIN RAD51 HOMOLOG 3 RAD51C"/>
    <property type="match status" value="1"/>
</dbReference>
<keyword evidence="2" id="KW-0547">Nucleotide-binding</keyword>
<organism evidence="9 10">
    <name type="scientific">Talaromyces amestolkiae</name>
    <dbReference type="NCBI Taxonomy" id="1196081"/>
    <lineage>
        <taxon>Eukaryota</taxon>
        <taxon>Fungi</taxon>
        <taxon>Dikarya</taxon>
        <taxon>Ascomycota</taxon>
        <taxon>Pezizomycotina</taxon>
        <taxon>Eurotiomycetes</taxon>
        <taxon>Eurotiomycetidae</taxon>
        <taxon>Eurotiales</taxon>
        <taxon>Trichocomaceae</taxon>
        <taxon>Talaromyces</taxon>
        <taxon>Talaromyces sect. Talaromyces</taxon>
    </lineage>
</organism>
<dbReference type="OrthoDB" id="5957327at2759"/>
<dbReference type="PANTHER" id="PTHR46239:SF1">
    <property type="entry name" value="DNA REPAIR PROTEIN RAD51 HOMOLOG 3"/>
    <property type="match status" value="1"/>
</dbReference>
<keyword evidence="4" id="KW-0067">ATP-binding</keyword>
<feature type="domain" description="RecA family profile 1" evidence="8">
    <location>
        <begin position="45"/>
        <end position="266"/>
    </location>
</feature>
<evidence type="ECO:0000256" key="4">
    <source>
        <dbReference type="ARBA" id="ARBA00022840"/>
    </source>
</evidence>
<feature type="compositionally biased region" description="Basic and acidic residues" evidence="7">
    <location>
        <begin position="422"/>
        <end position="433"/>
    </location>
</feature>
<feature type="compositionally biased region" description="Acidic residues" evidence="7">
    <location>
        <begin position="389"/>
        <end position="419"/>
    </location>
</feature>
<dbReference type="InterPro" id="IPR020588">
    <property type="entry name" value="RecA_ATP-bd"/>
</dbReference>
<dbReference type="GO" id="GO:0000400">
    <property type="term" value="F:four-way junction DNA binding"/>
    <property type="evidence" value="ECO:0007669"/>
    <property type="project" value="TreeGrafter"/>
</dbReference>
<protein>
    <recommendedName>
        <fullName evidence="8">RecA family profile 1 domain-containing protein</fullName>
    </recommendedName>
</protein>
<evidence type="ECO:0000256" key="1">
    <source>
        <dbReference type="ARBA" id="ARBA00004123"/>
    </source>
</evidence>
<proteinExistence type="predicted"/>
<dbReference type="InterPro" id="IPR027417">
    <property type="entry name" value="P-loop_NTPase"/>
</dbReference>
<evidence type="ECO:0000256" key="7">
    <source>
        <dbReference type="SAM" id="MobiDB-lite"/>
    </source>
</evidence>
<dbReference type="GO" id="GO:0033063">
    <property type="term" value="C:Rad51B-Rad51C-Rad51D-XRCC2 complex"/>
    <property type="evidence" value="ECO:0007669"/>
    <property type="project" value="TreeGrafter"/>
</dbReference>
<name>A0A364L2K1_TALAM</name>
<accession>A0A364L2K1</accession>